<gene>
    <name evidence="1" type="ORF">QFC21_001672</name>
</gene>
<evidence type="ECO:0000313" key="2">
    <source>
        <dbReference type="Proteomes" id="UP001227268"/>
    </source>
</evidence>
<protein>
    <submittedName>
        <fullName evidence="1">Uncharacterized protein</fullName>
    </submittedName>
</protein>
<accession>A0ACC2W1W1</accession>
<dbReference type="EMBL" id="JASBWT010000004">
    <property type="protein sequence ID" value="KAJ9105304.1"/>
    <property type="molecule type" value="Genomic_DNA"/>
</dbReference>
<sequence>MASPQHSESAKDTSSEEVSDSDEQMSEADTDNENRSEGIEQTDNDEDEMQDEEFPTLIEPNGYTSSKCGYCSPLKKESDPRTSRSYGKDGVGQETMYTSEYRAWKISIIPVEETKFITFATRSPDMANTCCPQYTIRLDAIRFDAGKDKKMRYLLYRWKRFVLEGNKPGDQETNAQQSAEKPKGKQKTNKANTNTSFDYTQELRATEHDAATGAGIEPSVRYEVSLVPAVATTERFKLYERYQEAIHKDRPGKNTMSGFDRFLCRNPLGKRRIPYPHPELVPEDLPKHYGCFHQLHRVDGKLIAFSVLDILPGCVSSVYFVWDPDYAWASLGKLSALRETALAKEFHKTGMSDMGWLYMGYYIWTCQKMRYKGEYSPSYLLDPGTNQYHPLETAIKVIELRPQGYTPFYTSVETLAEIVKVHNSMDVTPRDTTKSITKSGLPPSWPTPPPPSFLDPAKITKDDLRKLVVLLHGSLTLLGTIPFRDPSAVNRMVAELIAAVGKDRLATLDTLDRRIFLTF</sequence>
<name>A0ACC2W1W1_9TREE</name>
<organism evidence="1 2">
    <name type="scientific">Naganishia friedmannii</name>
    <dbReference type="NCBI Taxonomy" id="89922"/>
    <lineage>
        <taxon>Eukaryota</taxon>
        <taxon>Fungi</taxon>
        <taxon>Dikarya</taxon>
        <taxon>Basidiomycota</taxon>
        <taxon>Agaricomycotina</taxon>
        <taxon>Tremellomycetes</taxon>
        <taxon>Filobasidiales</taxon>
        <taxon>Filobasidiaceae</taxon>
        <taxon>Naganishia</taxon>
    </lineage>
</organism>
<comment type="caution">
    <text evidence="1">The sequence shown here is derived from an EMBL/GenBank/DDBJ whole genome shotgun (WGS) entry which is preliminary data.</text>
</comment>
<proteinExistence type="predicted"/>
<dbReference type="Proteomes" id="UP001227268">
    <property type="component" value="Unassembled WGS sequence"/>
</dbReference>
<reference evidence="1" key="1">
    <citation type="submission" date="2023-04" db="EMBL/GenBank/DDBJ databases">
        <title>Draft Genome sequencing of Naganishia species isolated from polar environments using Oxford Nanopore Technology.</title>
        <authorList>
            <person name="Leo P."/>
            <person name="Venkateswaran K."/>
        </authorList>
    </citation>
    <scope>NUCLEOTIDE SEQUENCE</scope>
    <source>
        <strain evidence="1">MNA-CCFEE 5423</strain>
    </source>
</reference>
<keyword evidence="2" id="KW-1185">Reference proteome</keyword>
<evidence type="ECO:0000313" key="1">
    <source>
        <dbReference type="EMBL" id="KAJ9105304.1"/>
    </source>
</evidence>